<dbReference type="AlphaFoldDB" id="A0A975KAH6"/>
<name>A0A975KAH6_9SPHN</name>
<proteinExistence type="predicted"/>
<organism evidence="2 3">
    <name type="scientific">Sphingobium phenoxybenzoativorans</name>
    <dbReference type="NCBI Taxonomy" id="1592790"/>
    <lineage>
        <taxon>Bacteria</taxon>
        <taxon>Pseudomonadati</taxon>
        <taxon>Pseudomonadota</taxon>
        <taxon>Alphaproteobacteria</taxon>
        <taxon>Sphingomonadales</taxon>
        <taxon>Sphingomonadaceae</taxon>
        <taxon>Sphingobium</taxon>
    </lineage>
</organism>
<accession>A0A975KAH6</accession>
<gene>
    <name evidence="2" type="ORF">KFK14_02750</name>
</gene>
<dbReference type="Proteomes" id="UP000681425">
    <property type="component" value="Chromosome"/>
</dbReference>
<evidence type="ECO:0000256" key="1">
    <source>
        <dbReference type="SAM" id="SignalP"/>
    </source>
</evidence>
<keyword evidence="1" id="KW-0732">Signal</keyword>
<feature type="chain" id="PRO_5037584383" evidence="1">
    <location>
        <begin position="26"/>
        <end position="235"/>
    </location>
</feature>
<evidence type="ECO:0000313" key="3">
    <source>
        <dbReference type="Proteomes" id="UP000681425"/>
    </source>
</evidence>
<protein>
    <submittedName>
        <fullName evidence="2">Uncharacterized protein</fullName>
    </submittedName>
</protein>
<dbReference type="KEGG" id="spph:KFK14_02750"/>
<sequence length="235" mass="25536">MIRSALCRVALTVLPLTMFAAPANAQLFWNPPDLSTPPVTGAEPDLKLGLPGATPEELRAGLVWNLRAALNVAALQCEFEPTLLTRTNYNAMIAHHDSELASALETLNGYFQRTVGKGKAGQAASDQYGTRIYSTYSTVQAQRGFCQIAGSIGRDAIFANRGHLYEVAQKRMGELKKSLILSGEQYFGTPGYSFRASLPPLDDKCWKVNKKKGDLLLSSCKARWEAEAQAAKPTG</sequence>
<reference evidence="2" key="1">
    <citation type="submission" date="2021-04" db="EMBL/GenBank/DDBJ databases">
        <title>Isolation of p-tert-butylphenol degrading bacteria Sphingobium phenoxybenzoativorans Tas13 from active sludge.</title>
        <authorList>
            <person name="Li Y."/>
        </authorList>
    </citation>
    <scope>NUCLEOTIDE SEQUENCE</scope>
    <source>
        <strain evidence="2">Tas13</strain>
    </source>
</reference>
<evidence type="ECO:0000313" key="2">
    <source>
        <dbReference type="EMBL" id="QUT06412.1"/>
    </source>
</evidence>
<keyword evidence="3" id="KW-1185">Reference proteome</keyword>
<feature type="signal peptide" evidence="1">
    <location>
        <begin position="1"/>
        <end position="25"/>
    </location>
</feature>
<dbReference type="EMBL" id="CP073910">
    <property type="protein sequence ID" value="QUT06412.1"/>
    <property type="molecule type" value="Genomic_DNA"/>
</dbReference>